<dbReference type="GO" id="GO:0005198">
    <property type="term" value="F:structural molecule activity"/>
    <property type="evidence" value="ECO:0007669"/>
    <property type="project" value="InterPro"/>
</dbReference>
<dbReference type="GO" id="GO:0009424">
    <property type="term" value="C:bacterial-type flagellum hook"/>
    <property type="evidence" value="ECO:0007669"/>
    <property type="project" value="InterPro"/>
</dbReference>
<comment type="caution">
    <text evidence="4">The sequence shown here is derived from an EMBL/GenBank/DDBJ whole genome shotgun (WGS) entry which is preliminary data.</text>
</comment>
<dbReference type="OrthoDB" id="5986582at2"/>
<evidence type="ECO:0000259" key="3">
    <source>
        <dbReference type="Pfam" id="PF06429"/>
    </source>
</evidence>
<feature type="domain" description="Flagellar basal body rod protein N-terminal" evidence="2">
    <location>
        <begin position="7"/>
        <end position="35"/>
    </location>
</feature>
<keyword evidence="4" id="KW-0282">Flagellum</keyword>
<dbReference type="InterPro" id="IPR010930">
    <property type="entry name" value="Flg_bb/hook_C_dom"/>
</dbReference>
<reference evidence="4 5" key="1">
    <citation type="submission" date="2018-07" db="EMBL/GenBank/DDBJ databases">
        <title>Genomic Encyclopedia of Type Strains, Phase IV (KMG-IV): sequencing the most valuable type-strain genomes for metagenomic binning, comparative biology and taxonomic classification.</title>
        <authorList>
            <person name="Goeker M."/>
        </authorList>
    </citation>
    <scope>NUCLEOTIDE SEQUENCE [LARGE SCALE GENOMIC DNA]</scope>
    <source>
        <strain evidence="4 5">DSM 21634</strain>
    </source>
</reference>
<gene>
    <name evidence="4" type="ORF">DES41_101283</name>
</gene>
<dbReference type="InterPro" id="IPR001444">
    <property type="entry name" value="Flag_bb_rod_N"/>
</dbReference>
<keyword evidence="4" id="KW-0966">Cell projection</keyword>
<dbReference type="Pfam" id="PF00460">
    <property type="entry name" value="Flg_bb_rod"/>
    <property type="match status" value="1"/>
</dbReference>
<comment type="similarity">
    <text evidence="1">Belongs to the flagella basal body rod proteins family.</text>
</comment>
<accession>A0A368Y8E9</accession>
<protein>
    <submittedName>
        <fullName evidence="4">Flagellar basal-body rod protein FlgC</fullName>
    </submittedName>
</protein>
<keyword evidence="4" id="KW-0969">Cilium</keyword>
<organism evidence="4 5">
    <name type="scientific">Pseudorhodoferax soli</name>
    <dbReference type="NCBI Taxonomy" id="545864"/>
    <lineage>
        <taxon>Bacteria</taxon>
        <taxon>Pseudomonadati</taxon>
        <taxon>Pseudomonadota</taxon>
        <taxon>Betaproteobacteria</taxon>
        <taxon>Burkholderiales</taxon>
        <taxon>Comamonadaceae</taxon>
    </lineage>
</organism>
<dbReference type="EMBL" id="QPJK01000001">
    <property type="protein sequence ID" value="RCW75688.1"/>
    <property type="molecule type" value="Genomic_DNA"/>
</dbReference>
<dbReference type="Pfam" id="PF06429">
    <property type="entry name" value="Flg_bbr_C"/>
    <property type="match status" value="1"/>
</dbReference>
<dbReference type="AlphaFoldDB" id="A0A368Y8E9"/>
<dbReference type="Proteomes" id="UP000252884">
    <property type="component" value="Unassembled WGS sequence"/>
</dbReference>
<proteinExistence type="inferred from homology"/>
<dbReference type="RefSeq" id="WP_114465233.1">
    <property type="nucleotide sequence ID" value="NZ_QPJK01000001.1"/>
</dbReference>
<dbReference type="InterPro" id="IPR002371">
    <property type="entry name" value="FlgK"/>
</dbReference>
<dbReference type="PANTHER" id="PTHR30033">
    <property type="entry name" value="FLAGELLAR HOOK-ASSOCIATED PROTEIN 1"/>
    <property type="match status" value="1"/>
</dbReference>
<evidence type="ECO:0000259" key="2">
    <source>
        <dbReference type="Pfam" id="PF00460"/>
    </source>
</evidence>
<dbReference type="PANTHER" id="PTHR30033:SF1">
    <property type="entry name" value="FLAGELLAR HOOK-ASSOCIATED PROTEIN 1"/>
    <property type="match status" value="1"/>
</dbReference>
<name>A0A368Y8E9_9BURK</name>
<evidence type="ECO:0000256" key="1">
    <source>
        <dbReference type="ARBA" id="ARBA00009677"/>
    </source>
</evidence>
<keyword evidence="5" id="KW-1185">Reference proteome</keyword>
<sequence length="100" mass="10531">MAPLSSIASSGMQAAQQRLQASAHNVANAQTEGFTRLEVVQQSRSEVGGVDAATRRAESVGMSLESEMVDQLSARNAFVANATVFRTADRMAGALLNVYA</sequence>
<evidence type="ECO:0000313" key="5">
    <source>
        <dbReference type="Proteomes" id="UP000252884"/>
    </source>
</evidence>
<evidence type="ECO:0000313" key="4">
    <source>
        <dbReference type="EMBL" id="RCW75688.1"/>
    </source>
</evidence>
<dbReference type="GO" id="GO:0044780">
    <property type="term" value="P:bacterial-type flagellum assembly"/>
    <property type="evidence" value="ECO:0007669"/>
    <property type="project" value="InterPro"/>
</dbReference>
<feature type="domain" description="Flagellar basal-body/hook protein C-terminal" evidence="3">
    <location>
        <begin position="62"/>
        <end position="97"/>
    </location>
</feature>